<evidence type="ECO:0000313" key="14">
    <source>
        <dbReference type="EMBL" id="KAH7372692.1"/>
    </source>
</evidence>
<dbReference type="FunFam" id="2.40.70.10:FF:000115">
    <property type="entry name" value="Lysosomal aspartic protease"/>
    <property type="match status" value="1"/>
</dbReference>
<feature type="domain" description="Saposin B-type" evidence="12">
    <location>
        <begin position="378"/>
        <end position="419"/>
    </location>
</feature>
<dbReference type="InterPro" id="IPR001969">
    <property type="entry name" value="Aspartic_peptidase_AS"/>
</dbReference>
<feature type="domain" description="Saposin B-type" evidence="12">
    <location>
        <begin position="316"/>
        <end position="356"/>
    </location>
</feature>
<dbReference type="SUPFAM" id="SSF50630">
    <property type="entry name" value="Acid proteases"/>
    <property type="match status" value="1"/>
</dbReference>
<evidence type="ECO:0000259" key="13">
    <source>
        <dbReference type="PROSITE" id="PS51767"/>
    </source>
</evidence>
<proteinExistence type="inferred from homology"/>
<evidence type="ECO:0000256" key="1">
    <source>
        <dbReference type="ARBA" id="ARBA00007447"/>
    </source>
</evidence>
<evidence type="ECO:0000313" key="15">
    <source>
        <dbReference type="Proteomes" id="UP000825935"/>
    </source>
</evidence>
<keyword evidence="11" id="KW-0732">Signal</keyword>
<keyword evidence="15" id="KW-1185">Reference proteome</keyword>
<feature type="chain" id="PRO_5035830136" description="Aspartic proteinase" evidence="11">
    <location>
        <begin position="24"/>
        <end position="506"/>
    </location>
</feature>
<reference evidence="14" key="1">
    <citation type="submission" date="2021-08" db="EMBL/GenBank/DDBJ databases">
        <title>WGS assembly of Ceratopteris richardii.</title>
        <authorList>
            <person name="Marchant D.B."/>
            <person name="Chen G."/>
            <person name="Jenkins J."/>
            <person name="Shu S."/>
            <person name="Leebens-Mack J."/>
            <person name="Grimwood J."/>
            <person name="Schmutz J."/>
            <person name="Soltis P."/>
            <person name="Soltis D."/>
            <person name="Chen Z.-H."/>
        </authorList>
    </citation>
    <scope>NUCLEOTIDE SEQUENCE</scope>
    <source>
        <strain evidence="14">Whitten #5841</strain>
        <tissue evidence="14">Leaf</tissue>
    </source>
</reference>
<dbReference type="PROSITE" id="PS51767">
    <property type="entry name" value="PEPTIDASE_A1"/>
    <property type="match status" value="1"/>
</dbReference>
<evidence type="ECO:0000256" key="4">
    <source>
        <dbReference type="ARBA" id="ARBA00022801"/>
    </source>
</evidence>
<feature type="active site" evidence="8">
    <location>
        <position position="104"/>
    </location>
</feature>
<dbReference type="PANTHER" id="PTHR47966:SF76">
    <property type="entry name" value="ASPARTIC PROTEINASE A1"/>
    <property type="match status" value="1"/>
</dbReference>
<dbReference type="InterPro" id="IPR007856">
    <property type="entry name" value="SapB_1"/>
</dbReference>
<evidence type="ECO:0000256" key="2">
    <source>
        <dbReference type="ARBA" id="ARBA00022670"/>
    </source>
</evidence>
<evidence type="ECO:0000256" key="6">
    <source>
        <dbReference type="ARBA" id="ARBA00023157"/>
    </source>
</evidence>
<evidence type="ECO:0000256" key="3">
    <source>
        <dbReference type="ARBA" id="ARBA00022750"/>
    </source>
</evidence>
<accession>A0A8T2SSF3</accession>
<dbReference type="GO" id="GO:0006508">
    <property type="term" value="P:proteolysis"/>
    <property type="evidence" value="ECO:0007669"/>
    <property type="project" value="UniProtKB-KW"/>
</dbReference>
<comment type="similarity">
    <text evidence="1 10">Belongs to the peptidase A1 family.</text>
</comment>
<dbReference type="GO" id="GO:0004190">
    <property type="term" value="F:aspartic-type endopeptidase activity"/>
    <property type="evidence" value="ECO:0007669"/>
    <property type="project" value="UniProtKB-KW"/>
</dbReference>
<organism evidence="14 15">
    <name type="scientific">Ceratopteris richardii</name>
    <name type="common">Triangle waterfern</name>
    <dbReference type="NCBI Taxonomy" id="49495"/>
    <lineage>
        <taxon>Eukaryota</taxon>
        <taxon>Viridiplantae</taxon>
        <taxon>Streptophyta</taxon>
        <taxon>Embryophyta</taxon>
        <taxon>Tracheophyta</taxon>
        <taxon>Polypodiopsida</taxon>
        <taxon>Polypodiidae</taxon>
        <taxon>Polypodiales</taxon>
        <taxon>Pteridineae</taxon>
        <taxon>Pteridaceae</taxon>
        <taxon>Parkerioideae</taxon>
        <taxon>Ceratopteris</taxon>
    </lineage>
</organism>
<protein>
    <recommendedName>
        <fullName evidence="16">Aspartic proteinase</fullName>
    </recommendedName>
</protein>
<dbReference type="SUPFAM" id="SSF47862">
    <property type="entry name" value="Saposin"/>
    <property type="match status" value="1"/>
</dbReference>
<dbReference type="Proteomes" id="UP000825935">
    <property type="component" value="Chromosome 17"/>
</dbReference>
<dbReference type="EMBL" id="CM035422">
    <property type="protein sequence ID" value="KAH7372692.1"/>
    <property type="molecule type" value="Genomic_DNA"/>
</dbReference>
<dbReference type="InterPro" id="IPR001461">
    <property type="entry name" value="Aspartic_peptidase_A1"/>
</dbReference>
<dbReference type="PRINTS" id="PR00792">
    <property type="entry name" value="PEPSIN"/>
</dbReference>
<dbReference type="Pfam" id="PF03489">
    <property type="entry name" value="SapB_2"/>
    <property type="match status" value="1"/>
</dbReference>
<feature type="disulfide bond" evidence="9">
    <location>
        <begin position="117"/>
        <end position="123"/>
    </location>
</feature>
<dbReference type="InterPro" id="IPR021109">
    <property type="entry name" value="Peptidase_aspartic_dom_sf"/>
</dbReference>
<keyword evidence="3 10" id="KW-0064">Aspartyl protease</keyword>
<evidence type="ECO:0000259" key="12">
    <source>
        <dbReference type="PROSITE" id="PS50015"/>
    </source>
</evidence>
<feature type="signal peptide" evidence="11">
    <location>
        <begin position="1"/>
        <end position="23"/>
    </location>
</feature>
<dbReference type="GO" id="GO:0006629">
    <property type="term" value="P:lipid metabolic process"/>
    <property type="evidence" value="ECO:0007669"/>
    <property type="project" value="InterPro"/>
</dbReference>
<evidence type="ECO:0000256" key="7">
    <source>
        <dbReference type="ARBA" id="ARBA00023180"/>
    </source>
</evidence>
<feature type="active site" evidence="8">
    <location>
        <position position="291"/>
    </location>
</feature>
<dbReference type="Pfam" id="PF00026">
    <property type="entry name" value="Asp"/>
    <property type="match status" value="1"/>
</dbReference>
<feature type="domain" description="Peptidase A1" evidence="13">
    <location>
        <begin position="86"/>
        <end position="503"/>
    </location>
</feature>
<dbReference type="PROSITE" id="PS00141">
    <property type="entry name" value="ASP_PROTEASE"/>
    <property type="match status" value="2"/>
</dbReference>
<name>A0A8T2SSF3_CERRI</name>
<dbReference type="FunFam" id="2.40.70.10:FF:000044">
    <property type="entry name" value="Lysosomal aspartic protease"/>
    <property type="match status" value="1"/>
</dbReference>
<dbReference type="OMA" id="GVHDAAC"/>
<dbReference type="InterPro" id="IPR011001">
    <property type="entry name" value="Saposin-like"/>
</dbReference>
<keyword evidence="6 9" id="KW-1015">Disulfide bond</keyword>
<evidence type="ECO:0000256" key="10">
    <source>
        <dbReference type="RuleBase" id="RU000454"/>
    </source>
</evidence>
<keyword evidence="4 10" id="KW-0378">Hydrolase</keyword>
<evidence type="ECO:0000256" key="9">
    <source>
        <dbReference type="PIRSR" id="PIRSR601461-2"/>
    </source>
</evidence>
<keyword evidence="5" id="KW-0865">Zymogen</keyword>
<evidence type="ECO:0000256" key="8">
    <source>
        <dbReference type="PIRSR" id="PIRSR601461-1"/>
    </source>
</evidence>
<dbReference type="OrthoDB" id="771136at2759"/>
<evidence type="ECO:0000256" key="11">
    <source>
        <dbReference type="SAM" id="SignalP"/>
    </source>
</evidence>
<evidence type="ECO:0000256" key="5">
    <source>
        <dbReference type="ARBA" id="ARBA00023145"/>
    </source>
</evidence>
<dbReference type="InterPro" id="IPR008139">
    <property type="entry name" value="SaposinB_dom"/>
</dbReference>
<dbReference type="SMART" id="SM00741">
    <property type="entry name" value="SapB"/>
    <property type="match status" value="2"/>
</dbReference>
<dbReference type="InterPro" id="IPR008138">
    <property type="entry name" value="SapB_2"/>
</dbReference>
<sequence length="506" mass="55298">MACFRNLVLYCFTFFTVLSTSLASDKLIRVGLKKKAIDEDILRSSRLRFNDYSNKLGKRRNTASPGRSFILQGNAIELKNYLDAQYYGEIGIGTPPQYFTVVFDTGSANLWVPSSKCFLSLACYLHPKFNRRKSSTYKADGSQCNIQYGSGAVSGILSEDTVSVGDLRVTNQKFMEATKEPGLTFLFAKFDGILGLGFQEIAVDDVTPVWYNMLDQGLVSEPLFSFWLNRDANDDDGGEIIFGGMDSDHYTGNHTYVPVSQKGYWQFDMGDVLIDGETTGFCADGCAAIVDSGTSLLAGPSVIIAAINEAIGASGLISWECKAIVSQYGDQIIEMLLQKMNPSQICTNLGLCSLSSNKFRSNLASVVNGLPESMNDLQDTECVMCEMAIVWAQNQLMKNQSSESIKAYLNNVCDHLPDPSGEAIVDCNQVASMPDVTFTIGGAQFKLTAEQYILEVGDGDQAQCISGFMGFDIPSGPLWILGDVFMGVYHTVFDYGNLQVGFAQAV</sequence>
<comment type="caution">
    <text evidence="14">The sequence shown here is derived from an EMBL/GenBank/DDBJ whole genome shotgun (WGS) entry which is preliminary data.</text>
</comment>
<keyword evidence="7" id="KW-0325">Glycoprotein</keyword>
<gene>
    <name evidence="14" type="ORF">KP509_17G016800</name>
</gene>
<dbReference type="Gene3D" id="2.40.70.10">
    <property type="entry name" value="Acid Proteases"/>
    <property type="match status" value="2"/>
</dbReference>
<dbReference type="PROSITE" id="PS50015">
    <property type="entry name" value="SAP_B"/>
    <property type="match status" value="2"/>
</dbReference>
<evidence type="ECO:0008006" key="16">
    <source>
        <dbReference type="Google" id="ProtNLM"/>
    </source>
</evidence>
<dbReference type="AlphaFoldDB" id="A0A8T2SSF3"/>
<dbReference type="Gene3D" id="1.10.225.10">
    <property type="entry name" value="Saposin-like"/>
    <property type="match status" value="1"/>
</dbReference>
<keyword evidence="2 10" id="KW-0645">Protease</keyword>
<dbReference type="PANTHER" id="PTHR47966">
    <property type="entry name" value="BETA-SITE APP-CLEAVING ENZYME, ISOFORM A-RELATED"/>
    <property type="match status" value="1"/>
</dbReference>
<dbReference type="Pfam" id="PF05184">
    <property type="entry name" value="SapB_1"/>
    <property type="match status" value="1"/>
</dbReference>
<dbReference type="InterPro" id="IPR033121">
    <property type="entry name" value="PEPTIDASE_A1"/>
</dbReference>